<dbReference type="OrthoDB" id="6938975at2"/>
<evidence type="ECO:0000313" key="1">
    <source>
        <dbReference type="EMBL" id="VVN52319.1"/>
    </source>
</evidence>
<dbReference type="EMBL" id="CABVHO010000004">
    <property type="protein sequence ID" value="VVN52319.1"/>
    <property type="molecule type" value="Genomic_DNA"/>
</dbReference>
<proteinExistence type="predicted"/>
<sequence length="67" mass="7141">MNPTHDLKSKRWTVTCQDAADGTGDMIVPLPDDLLSQMGLVIGDTLTVEKQPDGSLTLTNISQATQG</sequence>
<evidence type="ECO:0000313" key="2">
    <source>
        <dbReference type="Proteomes" id="UP000326437"/>
    </source>
</evidence>
<dbReference type="Proteomes" id="UP000326437">
    <property type="component" value="Unassembled WGS sequence"/>
</dbReference>
<dbReference type="AlphaFoldDB" id="A0A5E6YHX6"/>
<protein>
    <recommendedName>
        <fullName evidence="3">AbrB/MazE/SpoVT family DNA-binding domain-containing protein</fullName>
    </recommendedName>
</protein>
<evidence type="ECO:0008006" key="3">
    <source>
        <dbReference type="Google" id="ProtNLM"/>
    </source>
</evidence>
<name>A0A5E6YHX6_PSEFL</name>
<dbReference type="RefSeq" id="WP_095000214.1">
    <property type="nucleotide sequence ID" value="NZ_CABVHO010000004.1"/>
</dbReference>
<accession>A0A5E6YHX6</accession>
<organism evidence="1 2">
    <name type="scientific">Pseudomonas fluorescens</name>
    <dbReference type="NCBI Taxonomy" id="294"/>
    <lineage>
        <taxon>Bacteria</taxon>
        <taxon>Pseudomonadati</taxon>
        <taxon>Pseudomonadota</taxon>
        <taxon>Gammaproteobacteria</taxon>
        <taxon>Pseudomonadales</taxon>
        <taxon>Pseudomonadaceae</taxon>
        <taxon>Pseudomonas</taxon>
    </lineage>
</organism>
<reference evidence="1 2" key="1">
    <citation type="submission" date="2019-09" db="EMBL/GenBank/DDBJ databases">
        <authorList>
            <person name="Chandra G."/>
            <person name="Truman W A."/>
        </authorList>
    </citation>
    <scope>NUCLEOTIDE SEQUENCE [LARGE SCALE GENOMIC DNA]</scope>
    <source>
        <strain evidence="1">PS685</strain>
    </source>
</reference>
<gene>
    <name evidence="1" type="ORF">PS685_00915</name>
</gene>